<accession>A0AAD7ZEC9</accession>
<dbReference type="PANTHER" id="PTHR12829">
    <property type="entry name" value="N6-ADENOSINE-METHYLTRANSFERASE"/>
    <property type="match status" value="1"/>
</dbReference>
<evidence type="ECO:0000256" key="1">
    <source>
        <dbReference type="PROSITE-ProRule" id="PRU00489"/>
    </source>
</evidence>
<dbReference type="GO" id="GO:0008168">
    <property type="term" value="F:methyltransferase activity"/>
    <property type="evidence" value="ECO:0007669"/>
    <property type="project" value="TreeGrafter"/>
</dbReference>
<reference evidence="2" key="2">
    <citation type="submission" date="2023-05" db="EMBL/GenBank/DDBJ databases">
        <authorList>
            <person name="Fouks B."/>
        </authorList>
    </citation>
    <scope>NUCLEOTIDE SEQUENCE</scope>
    <source>
        <strain evidence="2">Stay&amp;Tobe</strain>
        <tissue evidence="2">Testes</tissue>
    </source>
</reference>
<gene>
    <name evidence="2" type="ORF">L9F63_004955</name>
</gene>
<organism evidence="2 3">
    <name type="scientific">Diploptera punctata</name>
    <name type="common">Pacific beetle cockroach</name>
    <dbReference type="NCBI Taxonomy" id="6984"/>
    <lineage>
        <taxon>Eukaryota</taxon>
        <taxon>Metazoa</taxon>
        <taxon>Ecdysozoa</taxon>
        <taxon>Arthropoda</taxon>
        <taxon>Hexapoda</taxon>
        <taxon>Insecta</taxon>
        <taxon>Pterygota</taxon>
        <taxon>Neoptera</taxon>
        <taxon>Polyneoptera</taxon>
        <taxon>Dictyoptera</taxon>
        <taxon>Blattodea</taxon>
        <taxon>Blaberoidea</taxon>
        <taxon>Blaberidae</taxon>
        <taxon>Diplopterinae</taxon>
        <taxon>Diploptera</taxon>
    </lineage>
</organism>
<dbReference type="PANTHER" id="PTHR12829:SF4">
    <property type="entry name" value="N(6)-ADENINE-SPECIFIC METHYLTRANSFERASE METTL4"/>
    <property type="match status" value="1"/>
</dbReference>
<dbReference type="Proteomes" id="UP001233999">
    <property type="component" value="Unassembled WGS sequence"/>
</dbReference>
<dbReference type="SUPFAM" id="SSF53335">
    <property type="entry name" value="S-adenosyl-L-methionine-dependent methyltransferases"/>
    <property type="match status" value="1"/>
</dbReference>
<dbReference type="EMBL" id="JASPKZ010008859">
    <property type="protein sequence ID" value="KAJ9578805.1"/>
    <property type="molecule type" value="Genomic_DNA"/>
</dbReference>
<comment type="similarity">
    <text evidence="1">Belongs to the MT-A70-like family.</text>
</comment>
<dbReference type="AlphaFoldDB" id="A0AAD7ZEC9"/>
<dbReference type="PROSITE" id="PS51143">
    <property type="entry name" value="MT_A70"/>
    <property type="match status" value="1"/>
</dbReference>
<comment type="caution">
    <text evidence="2">The sequence shown here is derived from an EMBL/GenBank/DDBJ whole genome shotgun (WGS) entry which is preliminary data.</text>
</comment>
<evidence type="ECO:0000313" key="2">
    <source>
        <dbReference type="EMBL" id="KAJ9578805.1"/>
    </source>
</evidence>
<evidence type="ECO:0000313" key="3">
    <source>
        <dbReference type="Proteomes" id="UP001233999"/>
    </source>
</evidence>
<dbReference type="InterPro" id="IPR007757">
    <property type="entry name" value="MT-A70-like"/>
</dbReference>
<sequence length="380" mass="43603">MGGLYVMTISFVKIYQNIQGNTSEKLAFDSCLFEINTPFARIQCTTSPDEKELPSNSGRKKYKKRKRITPDMTDIMYIEQNVADLMKEVKDIGFFIYVPTLNDVKQNNVSARDTANNFYLKYKMSPAINMHGCNGTQNSLITQINGENYVIPADCRFFCYDVKEITTKVDLMSAPYDLVLLDPPWWNKYIRRKRAKCEEAGYQMLYNEELTCIPIPALTLPGSLIAVWCTNSPSHFSSLCDVIFPAWDVEYIAKWFWVKVTRGGDPVCQFSPPPGKQPFEQIVFGCRKGGQRLQPLPEENKLIISVPSAIHSHKPPLRDVLVPYLPATPQCLELFARYLLPGWTSWGYEVLKLQHCSLYKEIRRHRPAEPCPGDRNRSRC</sequence>
<name>A0AAD7ZEC9_DIPPU</name>
<keyword evidence="3" id="KW-1185">Reference proteome</keyword>
<proteinExistence type="inferred from homology"/>
<reference evidence="2" key="1">
    <citation type="journal article" date="2023" name="IScience">
        <title>Live-bearing cockroach genome reveals convergent evolutionary mechanisms linked to viviparity in insects and beyond.</title>
        <authorList>
            <person name="Fouks B."/>
            <person name="Harrison M.C."/>
            <person name="Mikhailova A.A."/>
            <person name="Marchal E."/>
            <person name="English S."/>
            <person name="Carruthers M."/>
            <person name="Jennings E.C."/>
            <person name="Chiamaka E.L."/>
            <person name="Frigard R.A."/>
            <person name="Pippel M."/>
            <person name="Attardo G.M."/>
            <person name="Benoit J.B."/>
            <person name="Bornberg-Bauer E."/>
            <person name="Tobe S.S."/>
        </authorList>
    </citation>
    <scope>NUCLEOTIDE SEQUENCE</scope>
    <source>
        <strain evidence="2">Stay&amp;Tobe</strain>
    </source>
</reference>
<dbReference type="Pfam" id="PF05063">
    <property type="entry name" value="MT-A70"/>
    <property type="match status" value="1"/>
</dbReference>
<dbReference type="GO" id="GO:0005634">
    <property type="term" value="C:nucleus"/>
    <property type="evidence" value="ECO:0007669"/>
    <property type="project" value="TreeGrafter"/>
</dbReference>
<protein>
    <recommendedName>
        <fullName evidence="4">Methyltransferase-like protein 4</fullName>
    </recommendedName>
</protein>
<feature type="non-terminal residue" evidence="2">
    <location>
        <position position="1"/>
    </location>
</feature>
<dbReference type="InterPro" id="IPR029063">
    <property type="entry name" value="SAM-dependent_MTases_sf"/>
</dbReference>
<evidence type="ECO:0008006" key="4">
    <source>
        <dbReference type="Google" id="ProtNLM"/>
    </source>
</evidence>